<dbReference type="InterPro" id="IPR001627">
    <property type="entry name" value="Semap_dom"/>
</dbReference>
<protein>
    <submittedName>
        <fullName evidence="4">Plexin-B1</fullName>
    </submittedName>
</protein>
<proteinExistence type="predicted"/>
<name>S7PAP5_MYOBR</name>
<dbReference type="GO" id="GO:0002116">
    <property type="term" value="C:semaphorin receptor complex"/>
    <property type="evidence" value="ECO:0007669"/>
    <property type="project" value="TreeGrafter"/>
</dbReference>
<dbReference type="GO" id="GO:0007162">
    <property type="term" value="P:negative regulation of cell adhesion"/>
    <property type="evidence" value="ECO:0007669"/>
    <property type="project" value="TreeGrafter"/>
</dbReference>
<keyword evidence="1" id="KW-0325">Glycoprotein</keyword>
<reference evidence="4 5" key="1">
    <citation type="journal article" date="2013" name="Nat. Commun.">
        <title>Genome analysis reveals insights into physiology and longevity of the Brandt's bat Myotis brandtii.</title>
        <authorList>
            <person name="Seim I."/>
            <person name="Fang X."/>
            <person name="Xiong Z."/>
            <person name="Lobanov A.V."/>
            <person name="Huang Z."/>
            <person name="Ma S."/>
            <person name="Feng Y."/>
            <person name="Turanov A.A."/>
            <person name="Zhu Y."/>
            <person name="Lenz T.L."/>
            <person name="Gerashchenko M.V."/>
            <person name="Fan D."/>
            <person name="Hee Yim S."/>
            <person name="Yao X."/>
            <person name="Jordan D."/>
            <person name="Xiong Y."/>
            <person name="Ma Y."/>
            <person name="Lyapunov A.N."/>
            <person name="Chen G."/>
            <person name="Kulakova O.I."/>
            <person name="Sun Y."/>
            <person name="Lee S.G."/>
            <person name="Bronson R.T."/>
            <person name="Moskalev A.A."/>
            <person name="Sunyaev S.R."/>
            <person name="Zhang G."/>
            <person name="Krogh A."/>
            <person name="Wang J."/>
            <person name="Gladyshev V.N."/>
        </authorList>
    </citation>
    <scope>NUCLEOTIDE SEQUENCE [LARGE SCALE GENOMIC DNA]</scope>
</reference>
<dbReference type="GO" id="GO:0030334">
    <property type="term" value="P:regulation of cell migration"/>
    <property type="evidence" value="ECO:0007669"/>
    <property type="project" value="TreeGrafter"/>
</dbReference>
<dbReference type="InterPro" id="IPR015943">
    <property type="entry name" value="WD40/YVTN_repeat-like_dom_sf"/>
</dbReference>
<dbReference type="GO" id="GO:0050772">
    <property type="term" value="P:positive regulation of axonogenesis"/>
    <property type="evidence" value="ECO:0007669"/>
    <property type="project" value="TreeGrafter"/>
</dbReference>
<dbReference type="SUPFAM" id="SSF101912">
    <property type="entry name" value="Sema domain"/>
    <property type="match status" value="1"/>
</dbReference>
<gene>
    <name evidence="4" type="ORF">D623_10011380</name>
</gene>
<evidence type="ECO:0000256" key="1">
    <source>
        <dbReference type="ARBA" id="ARBA00023180"/>
    </source>
</evidence>
<dbReference type="Gene3D" id="2.130.10.10">
    <property type="entry name" value="YVTN repeat-like/Quinoprotein amine dehydrogenase"/>
    <property type="match status" value="1"/>
</dbReference>
<keyword evidence="5" id="KW-1185">Reference proteome</keyword>
<evidence type="ECO:0000313" key="4">
    <source>
        <dbReference type="EMBL" id="EPQ07228.1"/>
    </source>
</evidence>
<dbReference type="GO" id="GO:0005886">
    <property type="term" value="C:plasma membrane"/>
    <property type="evidence" value="ECO:0007669"/>
    <property type="project" value="TreeGrafter"/>
</dbReference>
<dbReference type="GO" id="GO:0008360">
    <property type="term" value="P:regulation of cell shape"/>
    <property type="evidence" value="ECO:0007669"/>
    <property type="project" value="TreeGrafter"/>
</dbReference>
<dbReference type="PANTHER" id="PTHR22625">
    <property type="entry name" value="PLEXIN"/>
    <property type="match status" value="1"/>
</dbReference>
<comment type="caution">
    <text evidence="2">Lacks conserved residue(s) required for the propagation of feature annotation.</text>
</comment>
<organism evidence="4 5">
    <name type="scientific">Myotis brandtii</name>
    <name type="common">Brandt's bat</name>
    <dbReference type="NCBI Taxonomy" id="109478"/>
    <lineage>
        <taxon>Eukaryota</taxon>
        <taxon>Metazoa</taxon>
        <taxon>Chordata</taxon>
        <taxon>Craniata</taxon>
        <taxon>Vertebrata</taxon>
        <taxon>Euteleostomi</taxon>
        <taxon>Mammalia</taxon>
        <taxon>Eutheria</taxon>
        <taxon>Laurasiatheria</taxon>
        <taxon>Chiroptera</taxon>
        <taxon>Yangochiroptera</taxon>
        <taxon>Vespertilionidae</taxon>
        <taxon>Myotis</taxon>
    </lineage>
</organism>
<feature type="domain" description="Sema" evidence="3">
    <location>
        <begin position="1"/>
        <end position="94"/>
    </location>
</feature>
<dbReference type="PROSITE" id="PS51004">
    <property type="entry name" value="SEMA"/>
    <property type="match status" value="1"/>
</dbReference>
<accession>S7PAP5</accession>
<dbReference type="InterPro" id="IPR031148">
    <property type="entry name" value="Plexin"/>
</dbReference>
<evidence type="ECO:0000259" key="3">
    <source>
        <dbReference type="PROSITE" id="PS51004"/>
    </source>
</evidence>
<dbReference type="EMBL" id="KE162175">
    <property type="protein sequence ID" value="EPQ07228.1"/>
    <property type="molecule type" value="Genomic_DNA"/>
</dbReference>
<sequence length="112" mass="11723">MASRVPLEATPVLEWPGVQLTAVAVTMEDGHTIAFLGDSQGQLHRVYLGPGSDGHPYSTQSIQPGSAVSRDLTFDGAFEHLYVMTQSTVSGRQELAAGRDLGLGLGQGPVCG</sequence>
<dbReference type="PANTHER" id="PTHR22625:SF36">
    <property type="entry name" value="PLEXIN-B1"/>
    <property type="match status" value="1"/>
</dbReference>
<dbReference type="AlphaFoldDB" id="S7PAP5"/>
<dbReference type="Pfam" id="PF01403">
    <property type="entry name" value="Sema"/>
    <property type="match status" value="1"/>
</dbReference>
<dbReference type="GO" id="GO:0017154">
    <property type="term" value="F:semaphorin receptor activity"/>
    <property type="evidence" value="ECO:0007669"/>
    <property type="project" value="InterPro"/>
</dbReference>
<dbReference type="InterPro" id="IPR036352">
    <property type="entry name" value="Semap_dom_sf"/>
</dbReference>
<dbReference type="Proteomes" id="UP000052978">
    <property type="component" value="Unassembled WGS sequence"/>
</dbReference>
<evidence type="ECO:0000313" key="5">
    <source>
        <dbReference type="Proteomes" id="UP000052978"/>
    </source>
</evidence>
<evidence type="ECO:0000256" key="2">
    <source>
        <dbReference type="PROSITE-ProRule" id="PRU00352"/>
    </source>
</evidence>